<dbReference type="Gene3D" id="3.90.180.10">
    <property type="entry name" value="Medium-chain alcohol dehydrogenases, catalytic domain"/>
    <property type="match status" value="1"/>
</dbReference>
<gene>
    <name evidence="2" type="ORF">EDB81DRAFT_885639</name>
</gene>
<feature type="domain" description="Enoyl reductase (ER)" evidence="1">
    <location>
        <begin position="16"/>
        <end position="331"/>
    </location>
</feature>
<dbReference type="InterPro" id="IPR036291">
    <property type="entry name" value="NAD(P)-bd_dom_sf"/>
</dbReference>
<dbReference type="AlphaFoldDB" id="A0A9P9J0N1"/>
<dbReference type="SMART" id="SM00829">
    <property type="entry name" value="PKS_ER"/>
    <property type="match status" value="1"/>
</dbReference>
<dbReference type="Gene3D" id="3.40.50.720">
    <property type="entry name" value="NAD(P)-binding Rossmann-like Domain"/>
    <property type="match status" value="1"/>
</dbReference>
<dbReference type="CDD" id="cd08267">
    <property type="entry name" value="MDR1"/>
    <property type="match status" value="1"/>
</dbReference>
<dbReference type="PANTHER" id="PTHR44013">
    <property type="entry name" value="ZINC-TYPE ALCOHOL DEHYDROGENASE-LIKE PROTEIN C16A3.02C"/>
    <property type="match status" value="1"/>
</dbReference>
<reference evidence="2" key="1">
    <citation type="journal article" date="2021" name="Nat. Commun.">
        <title>Genetic determinants of endophytism in the Arabidopsis root mycobiome.</title>
        <authorList>
            <person name="Mesny F."/>
            <person name="Miyauchi S."/>
            <person name="Thiergart T."/>
            <person name="Pickel B."/>
            <person name="Atanasova L."/>
            <person name="Karlsson M."/>
            <person name="Huettel B."/>
            <person name="Barry K.W."/>
            <person name="Haridas S."/>
            <person name="Chen C."/>
            <person name="Bauer D."/>
            <person name="Andreopoulos W."/>
            <person name="Pangilinan J."/>
            <person name="LaButti K."/>
            <person name="Riley R."/>
            <person name="Lipzen A."/>
            <person name="Clum A."/>
            <person name="Drula E."/>
            <person name="Henrissat B."/>
            <person name="Kohler A."/>
            <person name="Grigoriev I.V."/>
            <person name="Martin F.M."/>
            <person name="Hacquard S."/>
        </authorList>
    </citation>
    <scope>NUCLEOTIDE SEQUENCE</scope>
    <source>
        <strain evidence="2">MPI-CAGE-AT-0147</strain>
    </source>
</reference>
<protein>
    <submittedName>
        <fullName evidence="2">Oxidoreductase</fullName>
    </submittedName>
</protein>
<dbReference type="InterPro" id="IPR020843">
    <property type="entry name" value="ER"/>
</dbReference>
<dbReference type="InterPro" id="IPR052733">
    <property type="entry name" value="Chloroplast_QOR"/>
</dbReference>
<dbReference type="GO" id="GO:0016491">
    <property type="term" value="F:oxidoreductase activity"/>
    <property type="evidence" value="ECO:0007669"/>
    <property type="project" value="InterPro"/>
</dbReference>
<evidence type="ECO:0000313" key="2">
    <source>
        <dbReference type="EMBL" id="KAH7140942.1"/>
    </source>
</evidence>
<dbReference type="EMBL" id="JAGMUV010000011">
    <property type="protein sequence ID" value="KAH7140942.1"/>
    <property type="molecule type" value="Genomic_DNA"/>
</dbReference>
<sequence length="333" mass="35579">MRAWMHTSTNLPLEKGMTLIEDAPYPSDPPKPNEVLVKVKSVGINPADHLFSELGWAAKALVKPSPIAGMDFSGEVVSTGNNVTLLKPGDRVFGRVDTQKGQPGSMAEYTKGDIEGCVLIPPGIDWDQAAGVGTAAITAYDSLVLNSKPGDLVFINGGTGGVGTFAIQLAKAHGCRVVVSCSTTKVDLCKQLGADEVIDYKTENLVSVLKGKGKVFDLVVDYAYQEETDLYKASDDFLSDKGMFVMVPGGVSGALIKTLSKNTLCPSMLGGGRAPFKAYFAKSNRVSFQQIAEWMAEGKVRTVIDSVLEFKEMPKAIEQIKSGRSTGKIIVHV</sequence>
<dbReference type="Pfam" id="PF13602">
    <property type="entry name" value="ADH_zinc_N_2"/>
    <property type="match status" value="1"/>
</dbReference>
<dbReference type="PANTHER" id="PTHR44013:SF1">
    <property type="entry name" value="ZINC-TYPE ALCOHOL DEHYDROGENASE-LIKE PROTEIN C16A3.02C"/>
    <property type="match status" value="1"/>
</dbReference>
<organism evidence="2 3">
    <name type="scientific">Dactylonectria macrodidyma</name>
    <dbReference type="NCBI Taxonomy" id="307937"/>
    <lineage>
        <taxon>Eukaryota</taxon>
        <taxon>Fungi</taxon>
        <taxon>Dikarya</taxon>
        <taxon>Ascomycota</taxon>
        <taxon>Pezizomycotina</taxon>
        <taxon>Sordariomycetes</taxon>
        <taxon>Hypocreomycetidae</taxon>
        <taxon>Hypocreales</taxon>
        <taxon>Nectriaceae</taxon>
        <taxon>Dactylonectria</taxon>
    </lineage>
</organism>
<keyword evidence="3" id="KW-1185">Reference proteome</keyword>
<proteinExistence type="predicted"/>
<dbReference type="Proteomes" id="UP000738349">
    <property type="component" value="Unassembled WGS sequence"/>
</dbReference>
<dbReference type="SUPFAM" id="SSF51735">
    <property type="entry name" value="NAD(P)-binding Rossmann-fold domains"/>
    <property type="match status" value="1"/>
</dbReference>
<name>A0A9P9J0N1_9HYPO</name>
<comment type="caution">
    <text evidence="2">The sequence shown here is derived from an EMBL/GenBank/DDBJ whole genome shotgun (WGS) entry which is preliminary data.</text>
</comment>
<dbReference type="InterPro" id="IPR013154">
    <property type="entry name" value="ADH-like_N"/>
</dbReference>
<accession>A0A9P9J0N1</accession>
<evidence type="ECO:0000313" key="3">
    <source>
        <dbReference type="Proteomes" id="UP000738349"/>
    </source>
</evidence>
<evidence type="ECO:0000259" key="1">
    <source>
        <dbReference type="SMART" id="SM00829"/>
    </source>
</evidence>
<dbReference type="InterPro" id="IPR011032">
    <property type="entry name" value="GroES-like_sf"/>
</dbReference>
<dbReference type="Pfam" id="PF08240">
    <property type="entry name" value="ADH_N"/>
    <property type="match status" value="1"/>
</dbReference>
<dbReference type="SUPFAM" id="SSF50129">
    <property type="entry name" value="GroES-like"/>
    <property type="match status" value="1"/>
</dbReference>
<dbReference type="OrthoDB" id="201656at2759"/>